<name>A0A098YC10_9ACTN</name>
<reference evidence="10 11" key="1">
    <citation type="submission" date="2014-07" db="EMBL/GenBank/DDBJ databases">
        <title>Biosystematic studies on Modestobacter strains isolated from extreme hyper-arid desert soil and from historic building.</title>
        <authorList>
            <person name="Bukarasam K."/>
            <person name="Bull A."/>
            <person name="Girard G."/>
            <person name="van Wezel G."/>
            <person name="Goodfellow M."/>
        </authorList>
    </citation>
    <scope>NUCLEOTIDE SEQUENCE [LARGE SCALE GENOMIC DNA]</scope>
    <source>
        <strain evidence="10 11">KNN45-2b</strain>
    </source>
</reference>
<evidence type="ECO:0000256" key="7">
    <source>
        <dbReference type="ARBA" id="ARBA00023136"/>
    </source>
</evidence>
<sequence>MPEPVPVPTSDPEQAWKVLTLVNDWVRHAEAKIGATLAATGVTGGVLFTLIRGRPDRSLTLEVTAAVSGALVLLAGVLAGLALLPRLRAKPWRREPPTSPLYFTHIARRYRGARAAEYPQVLAALTVDADALTREIGCQVRANAGVAHRKHRLTHAAILSLMLGLLTLVAVAVVIVQRW</sequence>
<dbReference type="AlphaFoldDB" id="A0A098YC10"/>
<protein>
    <recommendedName>
        <fullName evidence="9">Pycsar effector protein domain-containing protein</fullName>
    </recommendedName>
</protein>
<keyword evidence="5 8" id="KW-1133">Transmembrane helix</keyword>
<accession>A0A098YC10</accession>
<dbReference type="GO" id="GO:0051607">
    <property type="term" value="P:defense response to virus"/>
    <property type="evidence" value="ECO:0007669"/>
    <property type="project" value="UniProtKB-KW"/>
</dbReference>
<evidence type="ECO:0000256" key="6">
    <source>
        <dbReference type="ARBA" id="ARBA00023118"/>
    </source>
</evidence>
<evidence type="ECO:0000256" key="5">
    <source>
        <dbReference type="ARBA" id="ARBA00022989"/>
    </source>
</evidence>
<organism evidence="10 11">
    <name type="scientific">Modestobacter caceresii</name>
    <dbReference type="NCBI Taxonomy" id="1522368"/>
    <lineage>
        <taxon>Bacteria</taxon>
        <taxon>Bacillati</taxon>
        <taxon>Actinomycetota</taxon>
        <taxon>Actinomycetes</taxon>
        <taxon>Geodermatophilales</taxon>
        <taxon>Geodermatophilaceae</taxon>
        <taxon>Modestobacter</taxon>
    </lineage>
</organism>
<gene>
    <name evidence="10" type="ORF">IN07_05390</name>
</gene>
<evidence type="ECO:0000259" key="9">
    <source>
        <dbReference type="Pfam" id="PF18967"/>
    </source>
</evidence>
<dbReference type="Proteomes" id="UP000029713">
    <property type="component" value="Unassembled WGS sequence"/>
</dbReference>
<keyword evidence="6" id="KW-0051">Antiviral defense</keyword>
<keyword evidence="7 8" id="KW-0472">Membrane</keyword>
<dbReference type="EMBL" id="JPMX01000015">
    <property type="protein sequence ID" value="KGH47940.1"/>
    <property type="molecule type" value="Genomic_DNA"/>
</dbReference>
<evidence type="ECO:0000256" key="3">
    <source>
        <dbReference type="ARBA" id="ARBA00022692"/>
    </source>
</evidence>
<evidence type="ECO:0000313" key="10">
    <source>
        <dbReference type="EMBL" id="KGH47940.1"/>
    </source>
</evidence>
<keyword evidence="2" id="KW-1003">Cell membrane</keyword>
<feature type="transmembrane region" description="Helical" evidence="8">
    <location>
        <begin position="156"/>
        <end position="176"/>
    </location>
</feature>
<comment type="caution">
    <text evidence="10">The sequence shown here is derived from an EMBL/GenBank/DDBJ whole genome shotgun (WGS) entry which is preliminary data.</text>
</comment>
<evidence type="ECO:0000313" key="11">
    <source>
        <dbReference type="Proteomes" id="UP000029713"/>
    </source>
</evidence>
<keyword evidence="11" id="KW-1185">Reference proteome</keyword>
<proteinExistence type="predicted"/>
<keyword evidence="4" id="KW-0547">Nucleotide-binding</keyword>
<feature type="transmembrane region" description="Helical" evidence="8">
    <location>
        <begin position="63"/>
        <end position="84"/>
    </location>
</feature>
<evidence type="ECO:0000256" key="8">
    <source>
        <dbReference type="SAM" id="Phobius"/>
    </source>
</evidence>
<evidence type="ECO:0000256" key="1">
    <source>
        <dbReference type="ARBA" id="ARBA00004236"/>
    </source>
</evidence>
<evidence type="ECO:0000256" key="2">
    <source>
        <dbReference type="ARBA" id="ARBA00022475"/>
    </source>
</evidence>
<keyword evidence="3 8" id="KW-0812">Transmembrane</keyword>
<evidence type="ECO:0000256" key="4">
    <source>
        <dbReference type="ARBA" id="ARBA00022741"/>
    </source>
</evidence>
<dbReference type="GO" id="GO:0000166">
    <property type="term" value="F:nucleotide binding"/>
    <property type="evidence" value="ECO:0007669"/>
    <property type="project" value="UniProtKB-KW"/>
</dbReference>
<comment type="subcellular location">
    <subcellularLocation>
        <location evidence="1">Cell membrane</location>
    </subcellularLocation>
</comment>
<dbReference type="GO" id="GO:0005886">
    <property type="term" value="C:plasma membrane"/>
    <property type="evidence" value="ECO:0007669"/>
    <property type="project" value="UniProtKB-SubCell"/>
</dbReference>
<dbReference type="InterPro" id="IPR043760">
    <property type="entry name" value="PycTM_dom"/>
</dbReference>
<dbReference type="Pfam" id="PF18967">
    <property type="entry name" value="PycTM"/>
    <property type="match status" value="1"/>
</dbReference>
<feature type="domain" description="Pycsar effector protein" evidence="9">
    <location>
        <begin position="15"/>
        <end position="175"/>
    </location>
</feature>